<dbReference type="Pfam" id="PF00024">
    <property type="entry name" value="PAN_1"/>
    <property type="match status" value="1"/>
</dbReference>
<dbReference type="Gene3D" id="3.50.4.10">
    <property type="entry name" value="Hepatocyte Growth Factor"/>
    <property type="match status" value="1"/>
</dbReference>
<dbReference type="Gene3D" id="3.90.215.10">
    <property type="entry name" value="Gamma Fibrinogen, chain A, domain 1"/>
    <property type="match status" value="1"/>
</dbReference>
<keyword evidence="2" id="KW-0732">Signal</keyword>
<organism evidence="5 6">
    <name type="scientific">Pocillopora meandrina</name>
    <dbReference type="NCBI Taxonomy" id="46732"/>
    <lineage>
        <taxon>Eukaryota</taxon>
        <taxon>Metazoa</taxon>
        <taxon>Cnidaria</taxon>
        <taxon>Anthozoa</taxon>
        <taxon>Hexacorallia</taxon>
        <taxon>Scleractinia</taxon>
        <taxon>Astrocoeniina</taxon>
        <taxon>Pocilloporidae</taxon>
        <taxon>Pocillopora</taxon>
    </lineage>
</organism>
<dbReference type="InterPro" id="IPR036056">
    <property type="entry name" value="Fibrinogen-like_C"/>
</dbReference>
<evidence type="ECO:0000259" key="3">
    <source>
        <dbReference type="PROSITE" id="PS50026"/>
    </source>
</evidence>
<evidence type="ECO:0000256" key="2">
    <source>
        <dbReference type="SAM" id="SignalP"/>
    </source>
</evidence>
<reference evidence="5 6" key="1">
    <citation type="submission" date="2022-05" db="EMBL/GenBank/DDBJ databases">
        <authorList>
            <consortium name="Genoscope - CEA"/>
            <person name="William W."/>
        </authorList>
    </citation>
    <scope>NUCLEOTIDE SEQUENCE [LARGE SCALE GENOMIC DNA]</scope>
</reference>
<evidence type="ECO:0000313" key="5">
    <source>
        <dbReference type="EMBL" id="CAH3140534.1"/>
    </source>
</evidence>
<feature type="disulfide bond" evidence="1">
    <location>
        <begin position="160"/>
        <end position="169"/>
    </location>
</feature>
<keyword evidence="1" id="KW-1015">Disulfide bond</keyword>
<accession>A0AAU9X965</accession>
<dbReference type="InterPro" id="IPR003609">
    <property type="entry name" value="Pan_app"/>
</dbReference>
<dbReference type="InterPro" id="IPR014716">
    <property type="entry name" value="Fibrinogen_a/b/g_C_1"/>
</dbReference>
<feature type="chain" id="PRO_5043381521" description="EGF-like domain-containing protein" evidence="2">
    <location>
        <begin position="25"/>
        <end position="388"/>
    </location>
</feature>
<evidence type="ECO:0000313" key="6">
    <source>
        <dbReference type="Proteomes" id="UP001159428"/>
    </source>
</evidence>
<dbReference type="EMBL" id="CALNXJ010000034">
    <property type="protein sequence ID" value="CAH3140534.1"/>
    <property type="molecule type" value="Genomic_DNA"/>
</dbReference>
<feature type="domain" description="Apple" evidence="4">
    <location>
        <begin position="30"/>
        <end position="114"/>
    </location>
</feature>
<gene>
    <name evidence="5" type="ORF">PMEA_00019246</name>
</gene>
<dbReference type="PROSITE" id="PS50948">
    <property type="entry name" value="PAN"/>
    <property type="match status" value="1"/>
</dbReference>
<protein>
    <recommendedName>
        <fullName evidence="7">EGF-like domain-containing protein</fullName>
    </recommendedName>
</protein>
<evidence type="ECO:0000259" key="4">
    <source>
        <dbReference type="PROSITE" id="PS50948"/>
    </source>
</evidence>
<dbReference type="PROSITE" id="PS50026">
    <property type="entry name" value="EGF_3"/>
    <property type="match status" value="1"/>
</dbReference>
<dbReference type="Proteomes" id="UP001159428">
    <property type="component" value="Unassembled WGS sequence"/>
</dbReference>
<keyword evidence="6" id="KW-1185">Reference proteome</keyword>
<feature type="signal peptide" evidence="2">
    <location>
        <begin position="1"/>
        <end position="24"/>
    </location>
</feature>
<comment type="caution">
    <text evidence="1">Lacks conserved residue(s) required for the propagation of feature annotation.</text>
</comment>
<comment type="caution">
    <text evidence="5">The sequence shown here is derived from an EMBL/GenBank/DDBJ whole genome shotgun (WGS) entry which is preliminary data.</text>
</comment>
<proteinExistence type="predicted"/>
<dbReference type="SUPFAM" id="SSF56496">
    <property type="entry name" value="Fibrinogen C-terminal domain-like"/>
    <property type="match status" value="1"/>
</dbReference>
<dbReference type="InterPro" id="IPR000742">
    <property type="entry name" value="EGF"/>
</dbReference>
<dbReference type="SUPFAM" id="SSF57196">
    <property type="entry name" value="EGF/Laminin"/>
    <property type="match status" value="1"/>
</dbReference>
<evidence type="ECO:0000256" key="1">
    <source>
        <dbReference type="PROSITE-ProRule" id="PRU00076"/>
    </source>
</evidence>
<sequence>MRTLYCLQVAYLVLILHQIFSSMALSGATCQKFKFVVGEDVVFNYILEDHVFQRVTVPSATQCHVRCKDNCLCVSMNYFPQSKENNCELNDANREMVPAAIKWRPVGNYYDLVRSFTGGDKYIPGKHHCVNRCCHSNPCLNGGVCQELCDTFSPRFDCTCPGSYSGQRCEKIKRPRSCKDIASNGALISGKYDIFNSANESIPVYCDLKSEVGFKWALIQSFSLANKDSFKRVDFGRDYPVNETKSKIDWNSYRLSLSWMQSLADHSTHLRTTCNFVKDGLQYTGYARAKLVDQGIFGRWNSVCRMYEYINIRGNNCSDCTAMTKQNYNEPWTIKSRSKDCTFDGYSGSTQNENNFGWYHDGGVNINHRCTSSPASTTQHWFGAKHNS</sequence>
<dbReference type="AlphaFoldDB" id="A0AAU9X965"/>
<name>A0AAU9X965_9CNID</name>
<dbReference type="CDD" id="cd00054">
    <property type="entry name" value="EGF_CA"/>
    <property type="match status" value="1"/>
</dbReference>
<evidence type="ECO:0008006" key="7">
    <source>
        <dbReference type="Google" id="ProtNLM"/>
    </source>
</evidence>
<dbReference type="Gene3D" id="2.10.25.10">
    <property type="entry name" value="Laminin"/>
    <property type="match status" value="1"/>
</dbReference>
<dbReference type="SUPFAM" id="SSF57414">
    <property type="entry name" value="Hairpin loop containing domain-like"/>
    <property type="match status" value="1"/>
</dbReference>
<feature type="domain" description="EGF-like" evidence="3">
    <location>
        <begin position="134"/>
        <end position="170"/>
    </location>
</feature>
<keyword evidence="1" id="KW-0245">EGF-like domain</keyword>
<dbReference type="PROSITE" id="PS00022">
    <property type="entry name" value="EGF_1"/>
    <property type="match status" value="1"/>
</dbReference>